<comment type="caution">
    <text evidence="1">The sequence shown here is derived from an EMBL/GenBank/DDBJ whole genome shotgun (WGS) entry which is preliminary data.</text>
</comment>
<protein>
    <submittedName>
        <fullName evidence="1">Uncharacterized protein</fullName>
    </submittedName>
</protein>
<dbReference type="STRING" id="81408.B4119_0550"/>
<proteinExistence type="predicted"/>
<accession>A0A150LWZ1</accession>
<gene>
    <name evidence="1" type="ORF">B4119_0550</name>
</gene>
<organism evidence="1 2">
    <name type="scientific">Saccharococcus caldoxylosilyticus</name>
    <dbReference type="NCBI Taxonomy" id="81408"/>
    <lineage>
        <taxon>Bacteria</taxon>
        <taxon>Bacillati</taxon>
        <taxon>Bacillota</taxon>
        <taxon>Bacilli</taxon>
        <taxon>Bacillales</taxon>
        <taxon>Anoxybacillaceae</taxon>
        <taxon>Saccharococcus</taxon>
    </lineage>
</organism>
<dbReference type="EMBL" id="LQYS01000028">
    <property type="protein sequence ID" value="KYD16844.1"/>
    <property type="molecule type" value="Genomic_DNA"/>
</dbReference>
<sequence>MEQLQQMVTRLQLGKVALQKEFATTPEDYKAFIDIMERARKMVVILEEDEPARKVKF</sequence>
<dbReference type="PATRIC" id="fig|81408.3.peg.2821"/>
<evidence type="ECO:0000313" key="2">
    <source>
        <dbReference type="Proteomes" id="UP000075455"/>
    </source>
</evidence>
<dbReference type="Proteomes" id="UP000075455">
    <property type="component" value="Unassembled WGS sequence"/>
</dbReference>
<evidence type="ECO:0000313" key="1">
    <source>
        <dbReference type="EMBL" id="KYD16844.1"/>
    </source>
</evidence>
<name>A0A150LWZ1_9BACL</name>
<dbReference type="AlphaFoldDB" id="A0A150LWZ1"/>
<dbReference type="RefSeq" id="WP_235605543.1">
    <property type="nucleotide sequence ID" value="NZ_LQYS01000028.1"/>
</dbReference>
<reference evidence="1 2" key="1">
    <citation type="submission" date="2016-01" db="EMBL/GenBank/DDBJ databases">
        <title>Draft Genome Sequences of Seven Thermophilic Sporeformers Isolated from Foods.</title>
        <authorList>
            <person name="Berendsen E.M."/>
            <person name="Wells-Bennik M.H."/>
            <person name="Krawcyk A.O."/>
            <person name="De Jong A."/>
            <person name="Holsappel S."/>
            <person name="Eijlander R.T."/>
            <person name="Kuipers O.P."/>
        </authorList>
    </citation>
    <scope>NUCLEOTIDE SEQUENCE [LARGE SCALE GENOMIC DNA]</scope>
    <source>
        <strain evidence="1 2">B4119</strain>
    </source>
</reference>